<reference evidence="4" key="2">
    <citation type="submission" date="2020-06" db="EMBL/GenBank/DDBJ databases">
        <title>Helianthus annuus Genome sequencing and assembly Release 2.</title>
        <authorList>
            <person name="Gouzy J."/>
            <person name="Langlade N."/>
            <person name="Munos S."/>
        </authorList>
    </citation>
    <scope>NUCLEOTIDE SEQUENCE</scope>
    <source>
        <tissue evidence="4">Leaves</tissue>
    </source>
</reference>
<dbReference type="Gene3D" id="3.40.30.50">
    <property type="entry name" value="Sep15/SelM thioredoxin-like domain, active-site redox motif"/>
    <property type="match status" value="1"/>
</dbReference>
<dbReference type="InterPro" id="IPR036249">
    <property type="entry name" value="Thioredoxin-like_sf"/>
</dbReference>
<comment type="caution">
    <text evidence="4">The sequence shown here is derived from an EMBL/GenBank/DDBJ whole genome shotgun (WGS) entry which is preliminary data.</text>
</comment>
<protein>
    <submittedName>
        <fullName evidence="4">Selenoprotein F/M</fullName>
    </submittedName>
</protein>
<accession>A0A9K3HRR4</accession>
<dbReference type="InterPro" id="IPR038219">
    <property type="entry name" value="Sep15/SelM_sf"/>
</dbReference>
<dbReference type="Gramene" id="mRNA:HanXRQr2_Chr11g0503711">
    <property type="protein sequence ID" value="CDS:HanXRQr2_Chr11g0503711.1"/>
    <property type="gene ID" value="HanXRQr2_Chr11g0503711"/>
</dbReference>
<gene>
    <name evidence="4" type="ORF">HanXRQr2_Chr11g0503711</name>
</gene>
<feature type="domain" description="Selenoprotein F/M" evidence="3">
    <location>
        <begin position="28"/>
        <end position="72"/>
    </location>
</feature>
<feature type="transmembrane region" description="Helical" evidence="2">
    <location>
        <begin position="75"/>
        <end position="97"/>
    </location>
</feature>
<comment type="similarity">
    <text evidence="1">Belongs to the selenoprotein M/F family.</text>
</comment>
<keyword evidence="2" id="KW-0472">Membrane</keyword>
<sequence>MSVSSLYEVFVVYHIMDYRLSTLVLSWRVCMRKLMFYPEVVSFIEDVKVEYVFNAPPKLIMLDDAGQHKETTRGVCCLVFICLLVILNTLLTIKYLIRVNVI</sequence>
<proteinExistence type="inferred from homology"/>
<evidence type="ECO:0000313" key="4">
    <source>
        <dbReference type="EMBL" id="KAF5783076.1"/>
    </source>
</evidence>
<dbReference type="SUPFAM" id="SSF52833">
    <property type="entry name" value="Thioredoxin-like"/>
    <property type="match status" value="1"/>
</dbReference>
<dbReference type="InterPro" id="IPR014912">
    <property type="entry name" value="Sep15_SelM_dom"/>
</dbReference>
<dbReference type="EMBL" id="MNCJ02000326">
    <property type="protein sequence ID" value="KAF5783076.1"/>
    <property type="molecule type" value="Genomic_DNA"/>
</dbReference>
<evidence type="ECO:0000256" key="1">
    <source>
        <dbReference type="ARBA" id="ARBA00005742"/>
    </source>
</evidence>
<evidence type="ECO:0000256" key="2">
    <source>
        <dbReference type="SAM" id="Phobius"/>
    </source>
</evidence>
<evidence type="ECO:0000313" key="5">
    <source>
        <dbReference type="Proteomes" id="UP000215914"/>
    </source>
</evidence>
<name>A0A9K3HRR4_HELAN</name>
<reference evidence="4" key="1">
    <citation type="journal article" date="2017" name="Nature">
        <title>The sunflower genome provides insights into oil metabolism, flowering and Asterid evolution.</title>
        <authorList>
            <person name="Badouin H."/>
            <person name="Gouzy J."/>
            <person name="Grassa C.J."/>
            <person name="Murat F."/>
            <person name="Staton S.E."/>
            <person name="Cottret L."/>
            <person name="Lelandais-Briere C."/>
            <person name="Owens G.L."/>
            <person name="Carrere S."/>
            <person name="Mayjonade B."/>
            <person name="Legrand L."/>
            <person name="Gill N."/>
            <person name="Kane N.C."/>
            <person name="Bowers J.E."/>
            <person name="Hubner S."/>
            <person name="Bellec A."/>
            <person name="Berard A."/>
            <person name="Berges H."/>
            <person name="Blanchet N."/>
            <person name="Boniface M.C."/>
            <person name="Brunel D."/>
            <person name="Catrice O."/>
            <person name="Chaidir N."/>
            <person name="Claudel C."/>
            <person name="Donnadieu C."/>
            <person name="Faraut T."/>
            <person name="Fievet G."/>
            <person name="Helmstetter N."/>
            <person name="King M."/>
            <person name="Knapp S.J."/>
            <person name="Lai Z."/>
            <person name="Le Paslier M.C."/>
            <person name="Lippi Y."/>
            <person name="Lorenzon L."/>
            <person name="Mandel J.R."/>
            <person name="Marage G."/>
            <person name="Marchand G."/>
            <person name="Marquand E."/>
            <person name="Bret-Mestries E."/>
            <person name="Morien E."/>
            <person name="Nambeesan S."/>
            <person name="Nguyen T."/>
            <person name="Pegot-Espagnet P."/>
            <person name="Pouilly N."/>
            <person name="Raftis F."/>
            <person name="Sallet E."/>
            <person name="Schiex T."/>
            <person name="Thomas J."/>
            <person name="Vandecasteele C."/>
            <person name="Vares D."/>
            <person name="Vear F."/>
            <person name="Vautrin S."/>
            <person name="Crespi M."/>
            <person name="Mangin B."/>
            <person name="Burke J.M."/>
            <person name="Salse J."/>
            <person name="Munos S."/>
            <person name="Vincourt P."/>
            <person name="Rieseberg L.H."/>
            <person name="Langlade N.B."/>
        </authorList>
    </citation>
    <scope>NUCLEOTIDE SEQUENCE</scope>
    <source>
        <tissue evidence="4">Leaves</tissue>
    </source>
</reference>
<dbReference type="Pfam" id="PF08806">
    <property type="entry name" value="Sep15_SelM"/>
    <property type="match status" value="1"/>
</dbReference>
<keyword evidence="5" id="KW-1185">Reference proteome</keyword>
<organism evidence="4 5">
    <name type="scientific">Helianthus annuus</name>
    <name type="common">Common sunflower</name>
    <dbReference type="NCBI Taxonomy" id="4232"/>
    <lineage>
        <taxon>Eukaryota</taxon>
        <taxon>Viridiplantae</taxon>
        <taxon>Streptophyta</taxon>
        <taxon>Embryophyta</taxon>
        <taxon>Tracheophyta</taxon>
        <taxon>Spermatophyta</taxon>
        <taxon>Magnoliopsida</taxon>
        <taxon>eudicotyledons</taxon>
        <taxon>Gunneridae</taxon>
        <taxon>Pentapetalae</taxon>
        <taxon>asterids</taxon>
        <taxon>campanulids</taxon>
        <taxon>Asterales</taxon>
        <taxon>Asteraceae</taxon>
        <taxon>Asteroideae</taxon>
        <taxon>Heliantheae alliance</taxon>
        <taxon>Heliantheae</taxon>
        <taxon>Helianthus</taxon>
    </lineage>
</organism>
<keyword evidence="2" id="KW-0812">Transmembrane</keyword>
<evidence type="ECO:0000259" key="3">
    <source>
        <dbReference type="Pfam" id="PF08806"/>
    </source>
</evidence>
<dbReference type="AlphaFoldDB" id="A0A9K3HRR4"/>
<keyword evidence="2" id="KW-1133">Transmembrane helix</keyword>
<feature type="transmembrane region" description="Helical" evidence="2">
    <location>
        <begin position="6"/>
        <end position="27"/>
    </location>
</feature>
<dbReference type="Proteomes" id="UP000215914">
    <property type="component" value="Unassembled WGS sequence"/>
</dbReference>